<protein>
    <recommendedName>
        <fullName evidence="5">Phosphoribosylformylglycinamidine synthase N-terminal domain-containing protein</fullName>
    </recommendedName>
</protein>
<keyword evidence="3" id="KW-0658">Purine biosynthesis</keyword>
<dbReference type="InterPro" id="IPR036604">
    <property type="entry name" value="PurS-like_sf"/>
</dbReference>
<keyword evidence="4" id="KW-0067">ATP-binding</keyword>
<dbReference type="GO" id="GO:0004642">
    <property type="term" value="F:phosphoribosylformylglycinamidine synthase activity"/>
    <property type="evidence" value="ECO:0007669"/>
    <property type="project" value="TreeGrafter"/>
</dbReference>
<dbReference type="PANTHER" id="PTHR10099:SF1">
    <property type="entry name" value="PHOSPHORIBOSYLFORMYLGLYCINAMIDINE SYNTHASE"/>
    <property type="match status" value="1"/>
</dbReference>
<dbReference type="GO" id="GO:0006164">
    <property type="term" value="P:purine nucleotide biosynthetic process"/>
    <property type="evidence" value="ECO:0007669"/>
    <property type="project" value="UniProtKB-KW"/>
</dbReference>
<dbReference type="InterPro" id="IPR040707">
    <property type="entry name" value="FGAR-AT_N"/>
</dbReference>
<dbReference type="Pfam" id="PF18076">
    <property type="entry name" value="FGAR-AT_N"/>
    <property type="match status" value="1"/>
</dbReference>
<organism evidence="6">
    <name type="scientific">marine metagenome</name>
    <dbReference type="NCBI Taxonomy" id="408172"/>
    <lineage>
        <taxon>unclassified sequences</taxon>
        <taxon>metagenomes</taxon>
        <taxon>ecological metagenomes</taxon>
    </lineage>
</organism>
<reference evidence="6" key="1">
    <citation type="submission" date="2018-05" db="EMBL/GenBank/DDBJ databases">
        <authorList>
            <person name="Lanie J.A."/>
            <person name="Ng W.-L."/>
            <person name="Kazmierczak K.M."/>
            <person name="Andrzejewski T.M."/>
            <person name="Davidsen T.M."/>
            <person name="Wayne K.J."/>
            <person name="Tettelin H."/>
            <person name="Glass J.I."/>
            <person name="Rusch D."/>
            <person name="Podicherti R."/>
            <person name="Tsui H.-C.T."/>
            <person name="Winkler M.E."/>
        </authorList>
    </citation>
    <scope>NUCLEOTIDE SEQUENCE</scope>
</reference>
<dbReference type="GO" id="GO:0005737">
    <property type="term" value="C:cytoplasm"/>
    <property type="evidence" value="ECO:0007669"/>
    <property type="project" value="TreeGrafter"/>
</dbReference>
<keyword evidence="2" id="KW-0547">Nucleotide-binding</keyword>
<dbReference type="PANTHER" id="PTHR10099">
    <property type="entry name" value="PHOSPHORIBOSYLFORMYLGLYCINAMIDINE SYNTHASE"/>
    <property type="match status" value="1"/>
</dbReference>
<evidence type="ECO:0000256" key="2">
    <source>
        <dbReference type="ARBA" id="ARBA00022741"/>
    </source>
</evidence>
<evidence type="ECO:0000256" key="1">
    <source>
        <dbReference type="ARBA" id="ARBA00022598"/>
    </source>
</evidence>
<accession>A0A382N160</accession>
<gene>
    <name evidence="6" type="ORF">METZ01_LOCUS307384</name>
</gene>
<dbReference type="SUPFAM" id="SSF82697">
    <property type="entry name" value="PurS-like"/>
    <property type="match status" value="1"/>
</dbReference>
<proteinExistence type="predicted"/>
<dbReference type="EMBL" id="UINC01097102">
    <property type="protein sequence ID" value="SVC54530.1"/>
    <property type="molecule type" value="Genomic_DNA"/>
</dbReference>
<evidence type="ECO:0000256" key="3">
    <source>
        <dbReference type="ARBA" id="ARBA00022755"/>
    </source>
</evidence>
<dbReference type="GO" id="GO:0005524">
    <property type="term" value="F:ATP binding"/>
    <property type="evidence" value="ECO:0007669"/>
    <property type="project" value="UniProtKB-KW"/>
</dbReference>
<feature type="domain" description="Phosphoribosylformylglycinamidine synthase N-terminal" evidence="5">
    <location>
        <begin position="36"/>
        <end position="151"/>
    </location>
</feature>
<sequence>MLILQGCNALSKFRVNKLLSTVQAYIPGIISLQTCFIHFVNENEPLNENEQAQLDVLLNSRIDGDVSKNHNQLIVIPRPGTISPWSSKASNIIHNSGLNKIIRVERGIIYVFEISNGENLTSKKIKKIAHSLHDRMTEIIIEEEDKAEELFLTTTPTPLENIDVLNKGIDELKKANLNMG</sequence>
<evidence type="ECO:0000313" key="6">
    <source>
        <dbReference type="EMBL" id="SVC54530.1"/>
    </source>
</evidence>
<evidence type="ECO:0000256" key="4">
    <source>
        <dbReference type="ARBA" id="ARBA00022840"/>
    </source>
</evidence>
<feature type="non-terminal residue" evidence="6">
    <location>
        <position position="180"/>
    </location>
</feature>
<evidence type="ECO:0000259" key="5">
    <source>
        <dbReference type="Pfam" id="PF18076"/>
    </source>
</evidence>
<name>A0A382N160_9ZZZZ</name>
<keyword evidence="1" id="KW-0436">Ligase</keyword>
<dbReference type="AlphaFoldDB" id="A0A382N160"/>